<dbReference type="EMBL" id="CP101655">
    <property type="protein sequence ID" value="WDR37669.1"/>
    <property type="molecule type" value="Genomic_DNA"/>
</dbReference>
<sequence>MNRLTITQHKSKYSAGHYPTFAIDELPLEVWLPHHNPQAELHLVAAHSGLYSDQENELIWDRAYSTAPGWTTLLPLLVCSDDLDLSCSVIVTEQFSDETFIHWQRFGLLKDRITSENPEVDWFHSIPSVTFARAAFINVLDSFREIDGVKVDWD</sequence>
<proteinExistence type="predicted"/>
<reference evidence="1 2" key="1">
    <citation type="submission" date="2022-07" db="EMBL/GenBank/DDBJ databases">
        <authorList>
            <person name="Abrouk D."/>
            <person name="Moenne-Loccoz Y."/>
            <person name="Todorovic I."/>
            <person name="Raicevic V."/>
            <person name="Jovicic-Petrovic J."/>
        </authorList>
    </citation>
    <scope>NUCLEOTIDE SEQUENCE [LARGE SCALE GENOMIC DNA]</scope>
    <source>
        <strain evidence="2">IT-P374</strain>
    </source>
</reference>
<organism evidence="1 2">
    <name type="scientific">Pseudomonas serboccidentalis</name>
    <dbReference type="NCBI Taxonomy" id="2964670"/>
    <lineage>
        <taxon>Bacteria</taxon>
        <taxon>Pseudomonadati</taxon>
        <taxon>Pseudomonadota</taxon>
        <taxon>Gammaproteobacteria</taxon>
        <taxon>Pseudomonadales</taxon>
        <taxon>Pseudomonadaceae</taxon>
        <taxon>Pseudomonas</taxon>
    </lineage>
</organism>
<evidence type="ECO:0000313" key="2">
    <source>
        <dbReference type="Proteomes" id="UP001222282"/>
    </source>
</evidence>
<name>A0ABY7ZD65_9PSED</name>
<accession>A0ABY7ZD65</accession>
<keyword evidence="2" id="KW-1185">Reference proteome</keyword>
<gene>
    <name evidence="1" type="ORF">NN484_08020</name>
</gene>
<dbReference type="RefSeq" id="WP_274658845.1">
    <property type="nucleotide sequence ID" value="NZ_CP101655.1"/>
</dbReference>
<evidence type="ECO:0000313" key="1">
    <source>
        <dbReference type="EMBL" id="WDR37669.1"/>
    </source>
</evidence>
<protein>
    <submittedName>
        <fullName evidence="1">Uncharacterized protein</fullName>
    </submittedName>
</protein>
<dbReference type="Proteomes" id="UP001222282">
    <property type="component" value="Chromosome"/>
</dbReference>